<dbReference type="EMBL" id="JARQTW010000004">
    <property type="protein sequence ID" value="MDG2949385.1"/>
    <property type="molecule type" value="Genomic_DNA"/>
</dbReference>
<evidence type="ECO:0000259" key="3">
    <source>
        <dbReference type="Pfam" id="PF08541"/>
    </source>
</evidence>
<gene>
    <name evidence="5" type="ORF">P7M15_02430</name>
    <name evidence="4" type="ORF">P7M32_00310</name>
</gene>
<dbReference type="InterPro" id="IPR016039">
    <property type="entry name" value="Thiolase-like"/>
</dbReference>
<dbReference type="SUPFAM" id="SSF53901">
    <property type="entry name" value="Thiolase-like"/>
    <property type="match status" value="2"/>
</dbReference>
<dbReference type="Pfam" id="PF08541">
    <property type="entry name" value="ACP_syn_III_C"/>
    <property type="match status" value="1"/>
</dbReference>
<dbReference type="PANTHER" id="PTHR34069:SF3">
    <property type="entry name" value="ACYL-COA:ACYL-COA ALKYLTRANSFERASE"/>
    <property type="match status" value="1"/>
</dbReference>
<keyword evidence="1" id="KW-0808">Transferase</keyword>
<dbReference type="AlphaFoldDB" id="A0AAW6QB20"/>
<comment type="caution">
    <text evidence="5">The sequence shown here is derived from an EMBL/GenBank/DDBJ whole genome shotgun (WGS) entry which is preliminary data.</text>
</comment>
<reference evidence="5 7" key="1">
    <citation type="submission" date="2023-03" db="EMBL/GenBank/DDBJ databases">
        <title>Classification of Bisgaard taxon 6 and taxon 10 as Exercitatus varius gen. nov., spec. nov.</title>
        <authorList>
            <person name="Christensen H."/>
        </authorList>
    </citation>
    <scope>NUCLEOTIDE SEQUENCE</scope>
    <source>
        <strain evidence="4 7">23350_01</strain>
        <strain evidence="5">86116</strain>
    </source>
</reference>
<proteinExistence type="predicted"/>
<dbReference type="Gene3D" id="3.40.47.10">
    <property type="match status" value="2"/>
</dbReference>
<evidence type="ECO:0000313" key="4">
    <source>
        <dbReference type="EMBL" id="MDG2944883.1"/>
    </source>
</evidence>
<sequence>MSSEVYINQVSAFLPNESVSNDQMEHVLGMVGDLPSRVRKMILRSNDIHHRYYAIDPVTRETTHTNTELGAKAVELLFQQGVSPTDVTFLAAGTSIPDQILPGHASMIHGELSNVPPYEIVSTAGVCLAGMMAMKSAYNSIKTGEHNHAISVASENPSACMRSENFSNEINHKKLENATPVIGFEKDFLRWMLSDGSGAVYLSNKPNSKGISLKMNWIDLLSFANEMPVCMYMGGEVKDGKFVSWRYVDADYREKHSFMSIKQDVHLLNDKIGVYALKTLEKVIAKHNLKADDIDYFLPHYSSGFFRDKLLKGLEDIGLPIPEEKWFTNLHEKGNTGAASIYIILEEFMHKYDLKAGQKILCYIPESGRFSYCFMLLEVVDAG</sequence>
<dbReference type="PANTHER" id="PTHR34069">
    <property type="entry name" value="3-OXOACYL-[ACYL-CARRIER-PROTEIN] SYNTHASE 3"/>
    <property type="match status" value="1"/>
</dbReference>
<dbReference type="InterPro" id="IPR013747">
    <property type="entry name" value="ACP_syn_III_C"/>
</dbReference>
<keyword evidence="2" id="KW-0012">Acyltransferase</keyword>
<dbReference type="GO" id="GO:0016746">
    <property type="term" value="F:acyltransferase activity"/>
    <property type="evidence" value="ECO:0007669"/>
    <property type="project" value="UniProtKB-KW"/>
</dbReference>
<protein>
    <submittedName>
        <fullName evidence="5">Beta-ketoacyl-ACP synthase III</fullName>
    </submittedName>
</protein>
<evidence type="ECO:0000256" key="2">
    <source>
        <dbReference type="ARBA" id="ARBA00023315"/>
    </source>
</evidence>
<evidence type="ECO:0000313" key="6">
    <source>
        <dbReference type="Proteomes" id="UP001214976"/>
    </source>
</evidence>
<dbReference type="CDD" id="cd00827">
    <property type="entry name" value="init_cond_enzymes"/>
    <property type="match status" value="1"/>
</dbReference>
<dbReference type="NCBIfam" id="NF005293">
    <property type="entry name" value="PRK06816.1"/>
    <property type="match status" value="1"/>
</dbReference>
<dbReference type="Proteomes" id="UP001216057">
    <property type="component" value="Unassembled WGS sequence"/>
</dbReference>
<organism evidence="5 6">
    <name type="scientific">Exercitatus varius</name>
    <dbReference type="NCBI Taxonomy" id="67857"/>
    <lineage>
        <taxon>Bacteria</taxon>
        <taxon>Pseudomonadati</taxon>
        <taxon>Pseudomonadota</taxon>
        <taxon>Gammaproteobacteria</taxon>
        <taxon>Pasteurellales</taxon>
        <taxon>Pasteurellaceae</taxon>
        <taxon>Exercitatus</taxon>
    </lineage>
</organism>
<dbReference type="RefSeq" id="WP_317476640.1">
    <property type="nucleotide sequence ID" value="NZ_JARQTW010000004.1"/>
</dbReference>
<dbReference type="Proteomes" id="UP001214976">
    <property type="component" value="Unassembled WGS sequence"/>
</dbReference>
<accession>A0AAW6QB20</accession>
<feature type="domain" description="Beta-ketoacyl-[acyl-carrier-protein] synthase III C-terminal" evidence="3">
    <location>
        <begin position="285"/>
        <end position="362"/>
    </location>
</feature>
<dbReference type="EMBL" id="JARQTX010000001">
    <property type="protein sequence ID" value="MDG2944883.1"/>
    <property type="molecule type" value="Genomic_DNA"/>
</dbReference>
<dbReference type="GO" id="GO:0044550">
    <property type="term" value="P:secondary metabolite biosynthetic process"/>
    <property type="evidence" value="ECO:0007669"/>
    <property type="project" value="TreeGrafter"/>
</dbReference>
<keyword evidence="7" id="KW-1185">Reference proteome</keyword>
<evidence type="ECO:0000313" key="7">
    <source>
        <dbReference type="Proteomes" id="UP001216057"/>
    </source>
</evidence>
<evidence type="ECO:0000256" key="1">
    <source>
        <dbReference type="ARBA" id="ARBA00022679"/>
    </source>
</evidence>
<name>A0AAW6QB20_9PAST</name>
<evidence type="ECO:0000313" key="5">
    <source>
        <dbReference type="EMBL" id="MDG2949385.1"/>
    </source>
</evidence>